<organism evidence="1 2">
    <name type="scientific">Phycomyces blakesleeanus (strain ATCC 8743b / DSM 1359 / FGSC 10004 / NBRC 33097 / NRRL 1555)</name>
    <dbReference type="NCBI Taxonomy" id="763407"/>
    <lineage>
        <taxon>Eukaryota</taxon>
        <taxon>Fungi</taxon>
        <taxon>Fungi incertae sedis</taxon>
        <taxon>Mucoromycota</taxon>
        <taxon>Mucoromycotina</taxon>
        <taxon>Mucoromycetes</taxon>
        <taxon>Mucorales</taxon>
        <taxon>Phycomycetaceae</taxon>
        <taxon>Phycomyces</taxon>
    </lineage>
</organism>
<dbReference type="RefSeq" id="XP_018285165.1">
    <property type="nucleotide sequence ID" value="XM_018432733.1"/>
</dbReference>
<dbReference type="EMBL" id="KV441025">
    <property type="protein sequence ID" value="OAD67125.1"/>
    <property type="molecule type" value="Genomic_DNA"/>
</dbReference>
<dbReference type="AlphaFoldDB" id="A0A162WHC6"/>
<gene>
    <name evidence="1" type="ORF">PHYBLDRAFT_151726</name>
</gene>
<protein>
    <submittedName>
        <fullName evidence="1">Uncharacterized protein</fullName>
    </submittedName>
</protein>
<dbReference type="InParanoid" id="A0A162WHC6"/>
<dbReference type="GeneID" id="28993639"/>
<keyword evidence="2" id="KW-1185">Reference proteome</keyword>
<sequence>MSDINITLINSVRKIEIDIAKIKQMVRMLQNQFSKQFAPAVSVEELNIMQQNIIEQTLERVAKSVKRSQFTEYPDQLGKQVIDNNLSIKLLQLKTLSHTIKHNLIDKDFPALSKEWKGILEKHREYYMTQLERMAKDNGFAIYKCKSILKNYKAQQDLNDSLLSSDNMSEIDGGKSPIMVDMLSSLAEMSVQPVHKRS</sequence>
<name>A0A162WHC6_PHYB8</name>
<proteinExistence type="predicted"/>
<reference evidence="2" key="1">
    <citation type="submission" date="2015-06" db="EMBL/GenBank/DDBJ databases">
        <title>Expansion of signal transduction pathways in fungi by whole-genome duplication.</title>
        <authorList>
            <consortium name="DOE Joint Genome Institute"/>
            <person name="Corrochano L.M."/>
            <person name="Kuo A."/>
            <person name="Marcet-Houben M."/>
            <person name="Polaino S."/>
            <person name="Salamov A."/>
            <person name="Villalobos J.M."/>
            <person name="Alvarez M.I."/>
            <person name="Avalos J."/>
            <person name="Benito E.P."/>
            <person name="Benoit I."/>
            <person name="Burger G."/>
            <person name="Camino L.P."/>
            <person name="Canovas D."/>
            <person name="Cerda-Olmedo E."/>
            <person name="Cheng J.-F."/>
            <person name="Dominguez A."/>
            <person name="Elias M."/>
            <person name="Eslava A.P."/>
            <person name="Glaser F."/>
            <person name="Grimwood J."/>
            <person name="Gutierrez G."/>
            <person name="Heitman J."/>
            <person name="Henrissat B."/>
            <person name="Iturriaga E.A."/>
            <person name="Lang B.F."/>
            <person name="Lavin J.L."/>
            <person name="Lee S."/>
            <person name="Li W."/>
            <person name="Lindquist E."/>
            <person name="Lopez-Garcia S."/>
            <person name="Luque E.M."/>
            <person name="Marcos A.T."/>
            <person name="Martin J."/>
            <person name="McCluskey K."/>
            <person name="Medina H.R."/>
            <person name="Miralles-Duran A."/>
            <person name="Miyazaki A."/>
            <person name="Munoz-Torres E."/>
            <person name="Oguiza J.A."/>
            <person name="Ohm R."/>
            <person name="Olmedo M."/>
            <person name="Orejas M."/>
            <person name="Ortiz-Castellanos L."/>
            <person name="Pisabarro A.G."/>
            <person name="Rodriguez-Romero J."/>
            <person name="Ruiz-Herrera J."/>
            <person name="Ruiz-Vazquez R."/>
            <person name="Sanz C."/>
            <person name="Schackwitz W."/>
            <person name="Schmutz J."/>
            <person name="Shahriari M."/>
            <person name="Shelest E."/>
            <person name="Silva-Franco F."/>
            <person name="Soanes D."/>
            <person name="Syed K."/>
            <person name="Tagua V.G."/>
            <person name="Talbot N.J."/>
            <person name="Thon M."/>
            <person name="De vries R.P."/>
            <person name="Wiebenga A."/>
            <person name="Yadav J.S."/>
            <person name="Braun E.L."/>
            <person name="Baker S."/>
            <person name="Garre V."/>
            <person name="Horwitz B."/>
            <person name="Torres-Martinez S."/>
            <person name="Idnurm A."/>
            <person name="Herrera-Estrella A."/>
            <person name="Gabaldon T."/>
            <person name="Grigoriev I.V."/>
        </authorList>
    </citation>
    <scope>NUCLEOTIDE SEQUENCE [LARGE SCALE GENOMIC DNA]</scope>
    <source>
        <strain evidence="2">NRRL 1555(-)</strain>
    </source>
</reference>
<evidence type="ECO:0000313" key="2">
    <source>
        <dbReference type="Proteomes" id="UP000077315"/>
    </source>
</evidence>
<dbReference type="Proteomes" id="UP000077315">
    <property type="component" value="Unassembled WGS sequence"/>
</dbReference>
<dbReference type="VEuPathDB" id="FungiDB:PHYBLDRAFT_151726"/>
<evidence type="ECO:0000313" key="1">
    <source>
        <dbReference type="EMBL" id="OAD67125.1"/>
    </source>
</evidence>
<accession>A0A162WHC6</accession>